<dbReference type="GO" id="GO:0070007">
    <property type="term" value="F:glutamic-type endopeptidase activity"/>
    <property type="evidence" value="ECO:0007669"/>
    <property type="project" value="InterPro"/>
</dbReference>
<dbReference type="AlphaFoldDB" id="A0A167M0Q6"/>
<evidence type="ECO:0008006" key="4">
    <source>
        <dbReference type="Google" id="ProtNLM"/>
    </source>
</evidence>
<dbReference type="GO" id="GO:0006508">
    <property type="term" value="P:proteolysis"/>
    <property type="evidence" value="ECO:0007669"/>
    <property type="project" value="InterPro"/>
</dbReference>
<dbReference type="PANTHER" id="PTHR37536">
    <property type="entry name" value="PUTATIVE (AFU_ORTHOLOGUE AFUA_3G02970)-RELATED"/>
    <property type="match status" value="1"/>
</dbReference>
<dbReference type="OrthoDB" id="2862635at2759"/>
<accession>A0A167M0Q6</accession>
<keyword evidence="1" id="KW-0732">Signal</keyword>
<keyword evidence="3" id="KW-1185">Reference proteome</keyword>
<sequence>MRALSFVGICGLVASLGTSVYATPTPPLKRQANYVNQAGVIASTDAPDTFTQIVGAVTVPDVTIPSGGDPSQLYYAQTYIGLFDANFQYYLAAGFLCFAGSQTGCKVSYEYLPVVEPAGLTGFPISPGDELLFALTVVDNKTVTITFDNFSTDQSVGQPLFNPNVQSAPFTQAGWFFDTYSANDELFIDFGTILWQGSAAITANGDTVGPSEAQTSIPQQGFGQVTVTTSETTISFTDN</sequence>
<dbReference type="InterPro" id="IPR013320">
    <property type="entry name" value="ConA-like_dom_sf"/>
</dbReference>
<dbReference type="InterPro" id="IPR038656">
    <property type="entry name" value="Peptidase_G1_sf"/>
</dbReference>
<evidence type="ECO:0000313" key="2">
    <source>
        <dbReference type="EMBL" id="KZO96224.1"/>
    </source>
</evidence>
<dbReference type="Pfam" id="PF01828">
    <property type="entry name" value="Peptidase_A4"/>
    <property type="match status" value="1"/>
</dbReference>
<evidence type="ECO:0000256" key="1">
    <source>
        <dbReference type="SAM" id="SignalP"/>
    </source>
</evidence>
<organism evidence="2 3">
    <name type="scientific">Calocera viscosa (strain TUFC12733)</name>
    <dbReference type="NCBI Taxonomy" id="1330018"/>
    <lineage>
        <taxon>Eukaryota</taxon>
        <taxon>Fungi</taxon>
        <taxon>Dikarya</taxon>
        <taxon>Basidiomycota</taxon>
        <taxon>Agaricomycotina</taxon>
        <taxon>Dacrymycetes</taxon>
        <taxon>Dacrymycetales</taxon>
        <taxon>Dacrymycetaceae</taxon>
        <taxon>Calocera</taxon>
    </lineage>
</organism>
<protein>
    <recommendedName>
        <fullName evidence="4">Concanavalin A-like lectin/glucanase</fullName>
    </recommendedName>
</protein>
<evidence type="ECO:0000313" key="3">
    <source>
        <dbReference type="Proteomes" id="UP000076738"/>
    </source>
</evidence>
<gene>
    <name evidence="2" type="ORF">CALVIDRAFT_576843</name>
</gene>
<name>A0A167M0Q6_CALVF</name>
<dbReference type="Gene3D" id="2.60.120.700">
    <property type="entry name" value="Peptidase G1"/>
    <property type="match status" value="1"/>
</dbReference>
<dbReference type="PANTHER" id="PTHR37536:SF1">
    <property type="entry name" value="ASPERGILLOPEPSIN, PUTAITVE (AFU_ORTHOLOGUE AFUA_7G01200)"/>
    <property type="match status" value="1"/>
</dbReference>
<reference evidence="2 3" key="1">
    <citation type="journal article" date="2016" name="Mol. Biol. Evol.">
        <title>Comparative Genomics of Early-Diverging Mushroom-Forming Fungi Provides Insights into the Origins of Lignocellulose Decay Capabilities.</title>
        <authorList>
            <person name="Nagy L.G."/>
            <person name="Riley R."/>
            <person name="Tritt A."/>
            <person name="Adam C."/>
            <person name="Daum C."/>
            <person name="Floudas D."/>
            <person name="Sun H."/>
            <person name="Yadav J.S."/>
            <person name="Pangilinan J."/>
            <person name="Larsson K.H."/>
            <person name="Matsuura K."/>
            <person name="Barry K."/>
            <person name="Labutti K."/>
            <person name="Kuo R."/>
            <person name="Ohm R.A."/>
            <person name="Bhattacharya S.S."/>
            <person name="Shirouzu T."/>
            <person name="Yoshinaga Y."/>
            <person name="Martin F.M."/>
            <person name="Grigoriev I.V."/>
            <person name="Hibbett D.S."/>
        </authorList>
    </citation>
    <scope>NUCLEOTIDE SEQUENCE [LARGE SCALE GENOMIC DNA]</scope>
    <source>
        <strain evidence="2 3">TUFC12733</strain>
    </source>
</reference>
<dbReference type="InterPro" id="IPR000250">
    <property type="entry name" value="Peptidase_G1"/>
</dbReference>
<feature type="signal peptide" evidence="1">
    <location>
        <begin position="1"/>
        <end position="22"/>
    </location>
</feature>
<dbReference type="SUPFAM" id="SSF49899">
    <property type="entry name" value="Concanavalin A-like lectins/glucanases"/>
    <property type="match status" value="1"/>
</dbReference>
<dbReference type="Proteomes" id="UP000076738">
    <property type="component" value="Unassembled WGS sequence"/>
</dbReference>
<proteinExistence type="predicted"/>
<feature type="chain" id="PRO_5007890110" description="Concanavalin A-like lectin/glucanase" evidence="1">
    <location>
        <begin position="23"/>
        <end position="239"/>
    </location>
</feature>
<dbReference type="EMBL" id="KV417285">
    <property type="protein sequence ID" value="KZO96224.1"/>
    <property type="molecule type" value="Genomic_DNA"/>
</dbReference>